<evidence type="ECO:0000313" key="3">
    <source>
        <dbReference type="Proteomes" id="UP000600918"/>
    </source>
</evidence>
<keyword evidence="3" id="KW-1185">Reference proteome</keyword>
<feature type="region of interest" description="Disordered" evidence="1">
    <location>
        <begin position="93"/>
        <end position="119"/>
    </location>
</feature>
<dbReference type="EMBL" id="JACSDY010000016">
    <property type="protein sequence ID" value="KAF7404360.1"/>
    <property type="molecule type" value="Genomic_DNA"/>
</dbReference>
<evidence type="ECO:0000313" key="2">
    <source>
        <dbReference type="EMBL" id="KAF7404360.1"/>
    </source>
</evidence>
<accession>A0A834NCW9</accession>
<comment type="caution">
    <text evidence="2">The sequence shown here is derived from an EMBL/GenBank/DDBJ whole genome shotgun (WGS) entry which is preliminary data.</text>
</comment>
<gene>
    <name evidence="2" type="ORF">H0235_015054</name>
</gene>
<name>A0A834NCW9_VESPE</name>
<protein>
    <submittedName>
        <fullName evidence="2">Uncharacterized protein</fullName>
    </submittedName>
</protein>
<proteinExistence type="predicted"/>
<organism evidence="2 3">
    <name type="scientific">Vespula pensylvanica</name>
    <name type="common">Western yellow jacket</name>
    <name type="synonym">Wasp</name>
    <dbReference type="NCBI Taxonomy" id="30213"/>
    <lineage>
        <taxon>Eukaryota</taxon>
        <taxon>Metazoa</taxon>
        <taxon>Ecdysozoa</taxon>
        <taxon>Arthropoda</taxon>
        <taxon>Hexapoda</taxon>
        <taxon>Insecta</taxon>
        <taxon>Pterygota</taxon>
        <taxon>Neoptera</taxon>
        <taxon>Endopterygota</taxon>
        <taxon>Hymenoptera</taxon>
        <taxon>Apocrita</taxon>
        <taxon>Aculeata</taxon>
        <taxon>Vespoidea</taxon>
        <taxon>Vespidae</taxon>
        <taxon>Vespinae</taxon>
        <taxon>Vespula</taxon>
    </lineage>
</organism>
<dbReference type="AlphaFoldDB" id="A0A834NCW9"/>
<sequence>MAKNVRVGMCKGRGKQEQRCNVDIAFYTGRRDAEWGVRRVKPIPATRMSSYARDIITMLYVMGDEHDANVDGGDGISVGVGIDVDIDISNGGRADYDDGGTGSGGSNSVALLKVKDLKP</sequence>
<dbReference type="Proteomes" id="UP000600918">
    <property type="component" value="Unassembled WGS sequence"/>
</dbReference>
<evidence type="ECO:0000256" key="1">
    <source>
        <dbReference type="SAM" id="MobiDB-lite"/>
    </source>
</evidence>
<reference evidence="2" key="1">
    <citation type="journal article" date="2020" name="G3 (Bethesda)">
        <title>High-Quality Assemblies for Three Invasive Social Wasps from the &lt;i&gt;Vespula&lt;/i&gt; Genus.</title>
        <authorList>
            <person name="Harrop T.W.R."/>
            <person name="Guhlin J."/>
            <person name="McLaughlin G.M."/>
            <person name="Permina E."/>
            <person name="Stockwell P."/>
            <person name="Gilligan J."/>
            <person name="Le Lec M.F."/>
            <person name="Gruber M.A.M."/>
            <person name="Quinn O."/>
            <person name="Lovegrove M."/>
            <person name="Duncan E.J."/>
            <person name="Remnant E.J."/>
            <person name="Van Eeckhoven J."/>
            <person name="Graham B."/>
            <person name="Knapp R.A."/>
            <person name="Langford K.W."/>
            <person name="Kronenberg Z."/>
            <person name="Press M.O."/>
            <person name="Eacker S.M."/>
            <person name="Wilson-Rankin E.E."/>
            <person name="Purcell J."/>
            <person name="Lester P.J."/>
            <person name="Dearden P.K."/>
        </authorList>
    </citation>
    <scope>NUCLEOTIDE SEQUENCE</scope>
    <source>
        <strain evidence="2">Volc-1</strain>
    </source>
</reference>